<feature type="signal peptide" evidence="6">
    <location>
        <begin position="1"/>
        <end position="17"/>
    </location>
</feature>
<name>A0A4Y1QSX9_PRUDU</name>
<keyword evidence="4" id="KW-1133">Transmembrane helix</keyword>
<evidence type="ECO:0000256" key="5">
    <source>
        <dbReference type="ARBA" id="ARBA00023136"/>
    </source>
</evidence>
<comment type="subcellular location">
    <subcellularLocation>
        <location evidence="1">Membrane</location>
        <topology evidence="1">Single-pass membrane protein</topology>
    </subcellularLocation>
</comment>
<keyword evidence="3" id="KW-0812">Transmembrane</keyword>
<evidence type="ECO:0000256" key="2">
    <source>
        <dbReference type="ARBA" id="ARBA00010617"/>
    </source>
</evidence>
<dbReference type="GO" id="GO:0009686">
    <property type="term" value="P:gibberellin biosynthetic process"/>
    <property type="evidence" value="ECO:0007669"/>
    <property type="project" value="InterPro"/>
</dbReference>
<accession>A0A4Y1QSX9</accession>
<protein>
    <submittedName>
        <fullName evidence="7">Uncharacterized protein</fullName>
    </submittedName>
</protein>
<proteinExistence type="inferred from homology"/>
<dbReference type="EMBL" id="AP019297">
    <property type="protein sequence ID" value="BBG94966.1"/>
    <property type="molecule type" value="Genomic_DNA"/>
</dbReference>
<dbReference type="PANTHER" id="PTHR47283">
    <property type="entry name" value="ENT-KAURENE OXIDASE, CHLOROPLASTIC"/>
    <property type="match status" value="1"/>
</dbReference>
<keyword evidence="5" id="KW-0472">Membrane</keyword>
<dbReference type="GO" id="GO:0020037">
    <property type="term" value="F:heme binding"/>
    <property type="evidence" value="ECO:0007669"/>
    <property type="project" value="InterPro"/>
</dbReference>
<evidence type="ECO:0000256" key="6">
    <source>
        <dbReference type="SAM" id="SignalP"/>
    </source>
</evidence>
<evidence type="ECO:0000313" key="7">
    <source>
        <dbReference type="EMBL" id="BBG94966.1"/>
    </source>
</evidence>
<dbReference type="GO" id="GO:0005506">
    <property type="term" value="F:iron ion binding"/>
    <property type="evidence" value="ECO:0007669"/>
    <property type="project" value="InterPro"/>
</dbReference>
<dbReference type="GO" id="GO:0052615">
    <property type="term" value="F:ent-kaurene oxidase activity"/>
    <property type="evidence" value="ECO:0007669"/>
    <property type="project" value="InterPro"/>
</dbReference>
<dbReference type="GO" id="GO:0005783">
    <property type="term" value="C:endoplasmic reticulum"/>
    <property type="evidence" value="ECO:0007669"/>
    <property type="project" value="TreeGrafter"/>
</dbReference>
<reference evidence="7" key="1">
    <citation type="journal article" date="2019" name="Science">
        <title>Mutation of a bHLH transcription factor allowed almond domestication.</title>
        <authorList>
            <person name="Sanchez-Perez R."/>
            <person name="Pavan S."/>
            <person name="Mazzeo R."/>
            <person name="Moldovan C."/>
            <person name="Aiese Cigliano R."/>
            <person name="Del Cueto J."/>
            <person name="Ricciardi F."/>
            <person name="Lotti C."/>
            <person name="Ricciardi L."/>
            <person name="Dicenta F."/>
            <person name="Lopez-Marques R.L."/>
            <person name="Lindberg Moller B."/>
        </authorList>
    </citation>
    <scope>NUCLEOTIDE SEQUENCE</scope>
</reference>
<gene>
    <name evidence="7" type="ORF">Prudu_003377</name>
</gene>
<evidence type="ECO:0000256" key="3">
    <source>
        <dbReference type="ARBA" id="ARBA00022692"/>
    </source>
</evidence>
<evidence type="ECO:0000256" key="4">
    <source>
        <dbReference type="ARBA" id="ARBA00022989"/>
    </source>
</evidence>
<sequence length="174" mass="19276">MASHFAHVAAWVGLACGEVPGLVGLKPCPGLPLPVGAIRGPRPCLALAKGLAVDLLLLDRQNIKDSVYVEELGTTLSRDEIFKILVADVLEGVLEVDWRDLFPYLRRWVPNNKSLEMKIQGIYFRRKAVLMNSLIKEQTNRIASGEGIYRGEKERHISRRGDIYLHSPGGPGSH</sequence>
<dbReference type="GO" id="GO:0009707">
    <property type="term" value="C:chloroplast outer membrane"/>
    <property type="evidence" value="ECO:0007669"/>
    <property type="project" value="TreeGrafter"/>
</dbReference>
<dbReference type="AlphaFoldDB" id="A0A4Y1QSX9"/>
<dbReference type="InterPro" id="IPR044225">
    <property type="entry name" value="KO_chloroplastic"/>
</dbReference>
<dbReference type="PANTHER" id="PTHR47283:SF1">
    <property type="entry name" value="ENT-KAURENE OXIDASE, CHLOROPLASTIC"/>
    <property type="match status" value="1"/>
</dbReference>
<evidence type="ECO:0000256" key="1">
    <source>
        <dbReference type="ARBA" id="ARBA00004167"/>
    </source>
</evidence>
<comment type="similarity">
    <text evidence="2">Belongs to the cytochrome P450 family.</text>
</comment>
<keyword evidence="6" id="KW-0732">Signal</keyword>
<dbReference type="GO" id="GO:0016709">
    <property type="term" value="F:oxidoreductase activity, acting on paired donors, with incorporation or reduction of molecular oxygen, NAD(P)H as one donor, and incorporation of one atom of oxygen"/>
    <property type="evidence" value="ECO:0007669"/>
    <property type="project" value="TreeGrafter"/>
</dbReference>
<organism evidence="7">
    <name type="scientific">Prunus dulcis</name>
    <name type="common">Almond</name>
    <name type="synonym">Amygdalus dulcis</name>
    <dbReference type="NCBI Taxonomy" id="3755"/>
    <lineage>
        <taxon>Eukaryota</taxon>
        <taxon>Viridiplantae</taxon>
        <taxon>Streptophyta</taxon>
        <taxon>Embryophyta</taxon>
        <taxon>Tracheophyta</taxon>
        <taxon>Spermatophyta</taxon>
        <taxon>Magnoliopsida</taxon>
        <taxon>eudicotyledons</taxon>
        <taxon>Gunneridae</taxon>
        <taxon>Pentapetalae</taxon>
        <taxon>rosids</taxon>
        <taxon>fabids</taxon>
        <taxon>Rosales</taxon>
        <taxon>Rosaceae</taxon>
        <taxon>Amygdaloideae</taxon>
        <taxon>Amygdaleae</taxon>
        <taxon>Prunus</taxon>
    </lineage>
</organism>
<dbReference type="GO" id="GO:0010241">
    <property type="term" value="P:ent-kaurene oxidation to kaurenoic acid"/>
    <property type="evidence" value="ECO:0007669"/>
    <property type="project" value="InterPro"/>
</dbReference>
<feature type="chain" id="PRO_5021480169" evidence="6">
    <location>
        <begin position="18"/>
        <end position="174"/>
    </location>
</feature>